<dbReference type="EMBL" id="JANJQO010001830">
    <property type="protein sequence ID" value="KAJ2969086.1"/>
    <property type="molecule type" value="Genomic_DNA"/>
</dbReference>
<evidence type="ECO:0000313" key="1">
    <source>
        <dbReference type="EMBL" id="KAJ2969086.1"/>
    </source>
</evidence>
<evidence type="ECO:0000313" key="2">
    <source>
        <dbReference type="Proteomes" id="UP001143910"/>
    </source>
</evidence>
<protein>
    <submittedName>
        <fullName evidence="1">Uncharacterized protein</fullName>
    </submittedName>
</protein>
<reference evidence="1" key="1">
    <citation type="submission" date="2022-08" db="EMBL/GenBank/DDBJ databases">
        <title>Genome Sequence of Lecanicillium fungicola.</title>
        <authorList>
            <person name="Buettner E."/>
        </authorList>
    </citation>
    <scope>NUCLEOTIDE SEQUENCE</scope>
    <source>
        <strain evidence="1">Babe33</strain>
    </source>
</reference>
<gene>
    <name evidence="1" type="ORF">NQ176_g8852</name>
</gene>
<dbReference type="Proteomes" id="UP001143910">
    <property type="component" value="Unassembled WGS sequence"/>
</dbReference>
<sequence>MAASTFYAVIAGVGSGTGASVAQLFAKHYPVALLARSEANYAPVVEAINKAGGKAIGITTDAADSSSVGAAFAHIAKEWPEAKLAAAVYNANAGFAYKPFLELEATDLTTSLGTAA</sequence>
<name>A0ACC1MS39_9HYPO</name>
<proteinExistence type="predicted"/>
<organism evidence="1 2">
    <name type="scientific">Zarea fungicola</name>
    <dbReference type="NCBI Taxonomy" id="93591"/>
    <lineage>
        <taxon>Eukaryota</taxon>
        <taxon>Fungi</taxon>
        <taxon>Dikarya</taxon>
        <taxon>Ascomycota</taxon>
        <taxon>Pezizomycotina</taxon>
        <taxon>Sordariomycetes</taxon>
        <taxon>Hypocreomycetidae</taxon>
        <taxon>Hypocreales</taxon>
        <taxon>Cordycipitaceae</taxon>
        <taxon>Zarea</taxon>
    </lineage>
</organism>
<comment type="caution">
    <text evidence="1">The sequence shown here is derived from an EMBL/GenBank/DDBJ whole genome shotgun (WGS) entry which is preliminary data.</text>
</comment>
<keyword evidence="2" id="KW-1185">Reference proteome</keyword>
<accession>A0ACC1MS39</accession>